<dbReference type="EMBL" id="UXUI01011228">
    <property type="protein sequence ID" value="VDD96062.1"/>
    <property type="molecule type" value="Genomic_DNA"/>
</dbReference>
<evidence type="ECO:0000256" key="1">
    <source>
        <dbReference type="ARBA" id="ARBA00001971"/>
    </source>
</evidence>
<dbReference type="SUPFAM" id="SSF48264">
    <property type="entry name" value="Cytochrome P450"/>
    <property type="match status" value="1"/>
</dbReference>
<evidence type="ECO:0000313" key="12">
    <source>
        <dbReference type="WBParaSite" id="EVEC_0001151401-mRNA-1"/>
    </source>
</evidence>
<evidence type="ECO:0000256" key="4">
    <source>
        <dbReference type="ARBA" id="ARBA00022723"/>
    </source>
</evidence>
<keyword evidence="5 9" id="KW-0560">Oxidoreductase</keyword>
<evidence type="ECO:0000256" key="3">
    <source>
        <dbReference type="ARBA" id="ARBA00022617"/>
    </source>
</evidence>
<evidence type="ECO:0000256" key="8">
    <source>
        <dbReference type="PIRSR" id="PIRSR602401-1"/>
    </source>
</evidence>
<dbReference type="InterPro" id="IPR036396">
    <property type="entry name" value="Cyt_P450_sf"/>
</dbReference>
<protein>
    <submittedName>
        <fullName evidence="12">Cytochrome</fullName>
    </submittedName>
</protein>
<keyword evidence="6 8" id="KW-0408">Iron</keyword>
<dbReference type="CDD" id="cd11055">
    <property type="entry name" value="CYP3A-like"/>
    <property type="match status" value="1"/>
</dbReference>
<dbReference type="GO" id="GO:0020037">
    <property type="term" value="F:heme binding"/>
    <property type="evidence" value="ECO:0007669"/>
    <property type="project" value="InterPro"/>
</dbReference>
<evidence type="ECO:0000256" key="9">
    <source>
        <dbReference type="RuleBase" id="RU000461"/>
    </source>
</evidence>
<keyword evidence="3 8" id="KW-0349">Heme</keyword>
<evidence type="ECO:0000313" key="10">
    <source>
        <dbReference type="EMBL" id="VDD96062.1"/>
    </source>
</evidence>
<dbReference type="OrthoDB" id="2789670at2759"/>
<proteinExistence type="inferred from homology"/>
<name>A0A0N4VKW7_ENTVE</name>
<dbReference type="PRINTS" id="PR00385">
    <property type="entry name" value="P450"/>
</dbReference>
<dbReference type="WBParaSite" id="EVEC_0001151401-mRNA-1">
    <property type="protein sequence ID" value="EVEC_0001151401-mRNA-1"/>
    <property type="gene ID" value="EVEC_0001151401"/>
</dbReference>
<dbReference type="Pfam" id="PF00067">
    <property type="entry name" value="p450"/>
    <property type="match status" value="1"/>
</dbReference>
<dbReference type="Gene3D" id="1.10.630.10">
    <property type="entry name" value="Cytochrome P450"/>
    <property type="match status" value="1"/>
</dbReference>
<evidence type="ECO:0000256" key="6">
    <source>
        <dbReference type="ARBA" id="ARBA00023004"/>
    </source>
</evidence>
<dbReference type="PANTHER" id="PTHR24292">
    <property type="entry name" value="CYTOCHROME P450"/>
    <property type="match status" value="1"/>
</dbReference>
<dbReference type="AlphaFoldDB" id="A0A0N4VKW7"/>
<dbReference type="GO" id="GO:0004497">
    <property type="term" value="F:monooxygenase activity"/>
    <property type="evidence" value="ECO:0007669"/>
    <property type="project" value="UniProtKB-KW"/>
</dbReference>
<reference evidence="10 11" key="2">
    <citation type="submission" date="2018-10" db="EMBL/GenBank/DDBJ databases">
        <authorList>
            <consortium name="Pathogen Informatics"/>
        </authorList>
    </citation>
    <scope>NUCLEOTIDE SEQUENCE [LARGE SCALE GENOMIC DNA]</scope>
</reference>
<evidence type="ECO:0000256" key="2">
    <source>
        <dbReference type="ARBA" id="ARBA00010617"/>
    </source>
</evidence>
<dbReference type="GO" id="GO:0016705">
    <property type="term" value="F:oxidoreductase activity, acting on paired donors, with incorporation or reduction of molecular oxygen"/>
    <property type="evidence" value="ECO:0007669"/>
    <property type="project" value="InterPro"/>
</dbReference>
<dbReference type="InterPro" id="IPR001128">
    <property type="entry name" value="Cyt_P450"/>
</dbReference>
<comment type="similarity">
    <text evidence="2 9">Belongs to the cytochrome P450 family.</text>
</comment>
<evidence type="ECO:0000256" key="7">
    <source>
        <dbReference type="ARBA" id="ARBA00023033"/>
    </source>
</evidence>
<feature type="binding site" description="axial binding residue" evidence="8">
    <location>
        <position position="425"/>
    </location>
    <ligand>
        <name>heme</name>
        <dbReference type="ChEBI" id="CHEBI:30413"/>
    </ligand>
    <ligandPart>
        <name>Fe</name>
        <dbReference type="ChEBI" id="CHEBI:18248"/>
    </ligandPart>
</feature>
<sequence>MKRRWRAFQLRDELGLKGPPYSFWWGSLPWYFKSFEAGKPNDRYKRDYEWMQEYGKVYGVYIGPKLQIFVGDPEIVQQVFVKQFRKFSDRTVKEFVKYTDLKDSLLQITYADGWKNVRSSMSPIFTTGKLKILHHIVDRVIDKFMEKMNERATKAETFDIYWDFQSLTLDVIARCAFGINSNALTDPKDPFLLNAVNVFREFDSVNNWWILAALMFPEFGFLTRFFYRGSKLQLAEKVLTDELVEEYYRRVRGHKEPESPDVMQLLIDSNDRIPKAYIVQNCYFFLLAGYETTSTSLGFCAWCLAKHGNVQERLYEEIQEAIRKDEGEFKLETFMKLPYLDLVFKEVLRYCTPVFSFITRECIEETVIKNIRFPKGVWVNLPSYSLHHNPLIWEDPDKFLPERFLKLTPEQEQAFAPFGIGPRNCLGMRFAEMEFKMTIARLISKYRIVLTSKSQDPLQVTAQTVICRPFSEVAVKLNERV</sequence>
<dbReference type="PRINTS" id="PR00463">
    <property type="entry name" value="EP450I"/>
</dbReference>
<dbReference type="InterPro" id="IPR017972">
    <property type="entry name" value="Cyt_P450_CS"/>
</dbReference>
<dbReference type="GO" id="GO:0005506">
    <property type="term" value="F:iron ion binding"/>
    <property type="evidence" value="ECO:0007669"/>
    <property type="project" value="InterPro"/>
</dbReference>
<organism evidence="12">
    <name type="scientific">Enterobius vermicularis</name>
    <name type="common">Human pinworm</name>
    <dbReference type="NCBI Taxonomy" id="51028"/>
    <lineage>
        <taxon>Eukaryota</taxon>
        <taxon>Metazoa</taxon>
        <taxon>Ecdysozoa</taxon>
        <taxon>Nematoda</taxon>
        <taxon>Chromadorea</taxon>
        <taxon>Rhabditida</taxon>
        <taxon>Spirurina</taxon>
        <taxon>Oxyuridomorpha</taxon>
        <taxon>Oxyuroidea</taxon>
        <taxon>Oxyuridae</taxon>
        <taxon>Enterobius</taxon>
    </lineage>
</organism>
<keyword evidence="11" id="KW-1185">Reference proteome</keyword>
<accession>A0A0N4VKW7</accession>
<dbReference type="PROSITE" id="PS00086">
    <property type="entry name" value="CYTOCHROME_P450"/>
    <property type="match status" value="1"/>
</dbReference>
<evidence type="ECO:0000256" key="5">
    <source>
        <dbReference type="ARBA" id="ARBA00023002"/>
    </source>
</evidence>
<keyword evidence="4 8" id="KW-0479">Metal-binding</keyword>
<dbReference type="FunFam" id="1.10.630.10:FF:000182">
    <property type="entry name" value="Cytochrome P450 3A4"/>
    <property type="match status" value="1"/>
</dbReference>
<gene>
    <name evidence="10" type="ORF">EVEC_LOCUS10813</name>
</gene>
<dbReference type="PANTHER" id="PTHR24292:SF102">
    <property type="entry name" value="CYTOCHROME P450 FAMILY-RELATED"/>
    <property type="match status" value="1"/>
</dbReference>
<dbReference type="InterPro" id="IPR050476">
    <property type="entry name" value="Insect_CytP450_Detox"/>
</dbReference>
<evidence type="ECO:0000313" key="11">
    <source>
        <dbReference type="Proteomes" id="UP000274131"/>
    </source>
</evidence>
<reference evidence="12" key="1">
    <citation type="submission" date="2017-02" db="UniProtKB">
        <authorList>
            <consortium name="WormBaseParasite"/>
        </authorList>
    </citation>
    <scope>IDENTIFICATION</scope>
</reference>
<dbReference type="InterPro" id="IPR002401">
    <property type="entry name" value="Cyt_P450_E_grp-I"/>
</dbReference>
<comment type="cofactor">
    <cofactor evidence="1 8">
        <name>heme</name>
        <dbReference type="ChEBI" id="CHEBI:30413"/>
    </cofactor>
</comment>
<dbReference type="STRING" id="51028.A0A0N4VKW7"/>
<dbReference type="Proteomes" id="UP000274131">
    <property type="component" value="Unassembled WGS sequence"/>
</dbReference>
<keyword evidence="7 9" id="KW-0503">Monooxygenase</keyword>